<gene>
    <name evidence="2" type="ORF">METZ01_LOCUS457815</name>
</gene>
<dbReference type="AlphaFoldDB" id="A0A383ABE9"/>
<dbReference type="PANTHER" id="PTHR46417">
    <property type="entry name" value="TRNA (GUANINE-N(1)-)-METHYLTRANSFERASE"/>
    <property type="match status" value="1"/>
</dbReference>
<dbReference type="GO" id="GO:0002939">
    <property type="term" value="P:tRNA N1-guanine methylation"/>
    <property type="evidence" value="ECO:0007669"/>
    <property type="project" value="TreeGrafter"/>
</dbReference>
<dbReference type="GO" id="GO:0052906">
    <property type="term" value="F:tRNA (guanine(37)-N1)-methyltransferase activity"/>
    <property type="evidence" value="ECO:0007669"/>
    <property type="project" value="InterPro"/>
</dbReference>
<organism evidence="2">
    <name type="scientific">marine metagenome</name>
    <dbReference type="NCBI Taxonomy" id="408172"/>
    <lineage>
        <taxon>unclassified sequences</taxon>
        <taxon>metagenomes</taxon>
        <taxon>ecological metagenomes</taxon>
    </lineage>
</organism>
<protein>
    <recommendedName>
        <fullName evidence="1">tRNA methyltransferase TRMD/TRM10-type domain-containing protein</fullName>
    </recommendedName>
</protein>
<sequence>VKFDIVTIFPRMVEALLLEGVIARAVEKTLLDVVVHDLRAFTTDRYRSVDDVPYGGGPGMVMKPEPFIRAVQHLRRHRGSPDAVILTSPQGKLLTHKEAVRLSGLEHVVLLCGRYEGVDERVYEEVATEELSIGDYVVTGG</sequence>
<feature type="non-terminal residue" evidence="2">
    <location>
        <position position="1"/>
    </location>
</feature>
<evidence type="ECO:0000259" key="1">
    <source>
        <dbReference type="Pfam" id="PF01746"/>
    </source>
</evidence>
<evidence type="ECO:0000313" key="2">
    <source>
        <dbReference type="EMBL" id="SVE04961.1"/>
    </source>
</evidence>
<feature type="non-terminal residue" evidence="2">
    <location>
        <position position="141"/>
    </location>
</feature>
<dbReference type="PANTHER" id="PTHR46417:SF1">
    <property type="entry name" value="TRNA (GUANINE-N(1)-)-METHYLTRANSFERASE"/>
    <property type="match status" value="1"/>
</dbReference>
<dbReference type="InterPro" id="IPR029026">
    <property type="entry name" value="tRNA_m1G_MTases_N"/>
</dbReference>
<dbReference type="Gene3D" id="3.40.1280.10">
    <property type="match status" value="1"/>
</dbReference>
<accession>A0A383ABE9</accession>
<dbReference type="EMBL" id="UINC01190687">
    <property type="protein sequence ID" value="SVE04961.1"/>
    <property type="molecule type" value="Genomic_DNA"/>
</dbReference>
<dbReference type="InterPro" id="IPR016009">
    <property type="entry name" value="tRNA_MeTrfase_TRMD/TRM10"/>
</dbReference>
<dbReference type="GO" id="GO:0005829">
    <property type="term" value="C:cytosol"/>
    <property type="evidence" value="ECO:0007669"/>
    <property type="project" value="TreeGrafter"/>
</dbReference>
<feature type="domain" description="tRNA methyltransferase TRMD/TRM10-type" evidence="1">
    <location>
        <begin position="2"/>
        <end position="141"/>
    </location>
</feature>
<name>A0A383ABE9_9ZZZZ</name>
<dbReference type="InterPro" id="IPR002649">
    <property type="entry name" value="tRNA_m1G_MeTrfase_TrmD"/>
</dbReference>
<dbReference type="Pfam" id="PF01746">
    <property type="entry name" value="tRNA_m1G_MT"/>
    <property type="match status" value="1"/>
</dbReference>
<dbReference type="SUPFAM" id="SSF75217">
    <property type="entry name" value="alpha/beta knot"/>
    <property type="match status" value="1"/>
</dbReference>
<proteinExistence type="predicted"/>
<dbReference type="InterPro" id="IPR029028">
    <property type="entry name" value="Alpha/beta_knot_MTases"/>
</dbReference>
<reference evidence="2" key="1">
    <citation type="submission" date="2018-05" db="EMBL/GenBank/DDBJ databases">
        <authorList>
            <person name="Lanie J.A."/>
            <person name="Ng W.-L."/>
            <person name="Kazmierczak K.M."/>
            <person name="Andrzejewski T.M."/>
            <person name="Davidsen T.M."/>
            <person name="Wayne K.J."/>
            <person name="Tettelin H."/>
            <person name="Glass J.I."/>
            <person name="Rusch D."/>
            <person name="Podicherti R."/>
            <person name="Tsui H.-C.T."/>
            <person name="Winkler M.E."/>
        </authorList>
    </citation>
    <scope>NUCLEOTIDE SEQUENCE</scope>
</reference>